<keyword evidence="3" id="KW-0722">Serine protease inhibitor</keyword>
<dbReference type="AlphaFoldDB" id="A0A314L6W9"/>
<dbReference type="InterPro" id="IPR000864">
    <property type="entry name" value="Prot_inh_pot1"/>
</dbReference>
<dbReference type="Gene3D" id="3.30.10.10">
    <property type="entry name" value="Trypsin Inhibitor V, subunit A"/>
    <property type="match status" value="1"/>
</dbReference>
<evidence type="ECO:0000256" key="3">
    <source>
        <dbReference type="ARBA" id="ARBA00022900"/>
    </source>
</evidence>
<feature type="signal peptide" evidence="4">
    <location>
        <begin position="1"/>
        <end position="20"/>
    </location>
</feature>
<dbReference type="GO" id="GO:0009611">
    <property type="term" value="P:response to wounding"/>
    <property type="evidence" value="ECO:0007669"/>
    <property type="project" value="InterPro"/>
</dbReference>
<gene>
    <name evidence="5" type="ORF">A4A49_19452</name>
</gene>
<proteinExistence type="inferred from homology"/>
<comment type="caution">
    <text evidence="5">The sequence shown here is derived from an EMBL/GenBank/DDBJ whole genome shotgun (WGS) entry which is preliminary data.</text>
</comment>
<dbReference type="SMR" id="A0A314L6W9"/>
<organism evidence="5 6">
    <name type="scientific">Nicotiana attenuata</name>
    <name type="common">Coyote tobacco</name>
    <dbReference type="NCBI Taxonomy" id="49451"/>
    <lineage>
        <taxon>Eukaryota</taxon>
        <taxon>Viridiplantae</taxon>
        <taxon>Streptophyta</taxon>
        <taxon>Embryophyta</taxon>
        <taxon>Tracheophyta</taxon>
        <taxon>Spermatophyta</taxon>
        <taxon>Magnoliopsida</taxon>
        <taxon>eudicotyledons</taxon>
        <taxon>Gunneridae</taxon>
        <taxon>Pentapetalae</taxon>
        <taxon>asterids</taxon>
        <taxon>lamiids</taxon>
        <taxon>Solanales</taxon>
        <taxon>Solanaceae</taxon>
        <taxon>Nicotianoideae</taxon>
        <taxon>Nicotianeae</taxon>
        <taxon>Nicotiana</taxon>
    </lineage>
</organism>
<evidence type="ECO:0008006" key="7">
    <source>
        <dbReference type="Google" id="ProtNLM"/>
    </source>
</evidence>
<dbReference type="GO" id="GO:0004867">
    <property type="term" value="F:serine-type endopeptidase inhibitor activity"/>
    <property type="evidence" value="ECO:0007669"/>
    <property type="project" value="UniProtKB-KW"/>
</dbReference>
<sequence>MFKKLTFVITFIWAIYAVKSLPAYPPCVSCNCIGNQCAGNGMFPLWAKLEWSELTGTHEKDAVAQVKKGNPFITPVVIYKQVTHITDNCCNRVWILVDQPGGNGIITNIPAVG</sequence>
<feature type="chain" id="PRO_5016267102" description="Serine protease inhibitor, potato inhibitor I-type family protein" evidence="4">
    <location>
        <begin position="21"/>
        <end position="113"/>
    </location>
</feature>
<comment type="similarity">
    <text evidence="1">Belongs to the protease inhibitor I13 (potato type I serine protease inhibitor) family.</text>
</comment>
<dbReference type="EMBL" id="MJEQ01000327">
    <property type="protein sequence ID" value="OIT37305.1"/>
    <property type="molecule type" value="Genomic_DNA"/>
</dbReference>
<name>A0A314L6W9_NICAT</name>
<protein>
    <recommendedName>
        <fullName evidence="7">Serine protease inhibitor, potato inhibitor I-type family protein</fullName>
    </recommendedName>
</protein>
<dbReference type="Proteomes" id="UP000187609">
    <property type="component" value="Unassembled WGS sequence"/>
</dbReference>
<accession>A0A314L6W9</accession>
<keyword evidence="2" id="KW-0646">Protease inhibitor</keyword>
<evidence type="ECO:0000313" key="6">
    <source>
        <dbReference type="Proteomes" id="UP000187609"/>
    </source>
</evidence>
<evidence type="ECO:0000256" key="1">
    <source>
        <dbReference type="ARBA" id="ARBA00008210"/>
    </source>
</evidence>
<evidence type="ECO:0000256" key="2">
    <source>
        <dbReference type="ARBA" id="ARBA00022690"/>
    </source>
</evidence>
<keyword evidence="6" id="KW-1185">Reference proteome</keyword>
<keyword evidence="4" id="KW-0732">Signal</keyword>
<dbReference type="InterPro" id="IPR036354">
    <property type="entry name" value="Prot_inh_pot1_sf"/>
</dbReference>
<evidence type="ECO:0000256" key="4">
    <source>
        <dbReference type="SAM" id="SignalP"/>
    </source>
</evidence>
<dbReference type="Gramene" id="OIT37305">
    <property type="protein sequence ID" value="OIT37305"/>
    <property type="gene ID" value="A4A49_19452"/>
</dbReference>
<dbReference type="SUPFAM" id="SSF54654">
    <property type="entry name" value="CI-2 family of serine protease inhibitors"/>
    <property type="match status" value="1"/>
</dbReference>
<evidence type="ECO:0000313" key="5">
    <source>
        <dbReference type="EMBL" id="OIT37305.1"/>
    </source>
</evidence>
<reference evidence="5" key="1">
    <citation type="submission" date="2016-11" db="EMBL/GenBank/DDBJ databases">
        <title>The genome of Nicotiana attenuata.</title>
        <authorList>
            <person name="Xu S."/>
            <person name="Brockmoeller T."/>
            <person name="Gaquerel E."/>
            <person name="Navarro A."/>
            <person name="Kuhl H."/>
            <person name="Gase K."/>
            <person name="Ling Z."/>
            <person name="Zhou W."/>
            <person name="Kreitzer C."/>
            <person name="Stanke M."/>
            <person name="Tang H."/>
            <person name="Lyons E."/>
            <person name="Pandey P."/>
            <person name="Pandey S.P."/>
            <person name="Timmermann B."/>
            <person name="Baldwin I.T."/>
        </authorList>
    </citation>
    <scope>NUCLEOTIDE SEQUENCE [LARGE SCALE GENOMIC DNA]</scope>
    <source>
        <strain evidence="5">UT</strain>
    </source>
</reference>
<dbReference type="Pfam" id="PF00280">
    <property type="entry name" value="potato_inhibit"/>
    <property type="match status" value="1"/>
</dbReference>